<dbReference type="AlphaFoldDB" id="X0Y9N0"/>
<feature type="non-terminal residue" evidence="1">
    <location>
        <position position="1"/>
    </location>
</feature>
<accession>X0Y9N0</accession>
<reference evidence="1" key="1">
    <citation type="journal article" date="2014" name="Front. Microbiol.">
        <title>High frequency of phylogenetically diverse reductive dehalogenase-homologous genes in deep subseafloor sedimentary metagenomes.</title>
        <authorList>
            <person name="Kawai M."/>
            <person name="Futagami T."/>
            <person name="Toyoda A."/>
            <person name="Takaki Y."/>
            <person name="Nishi S."/>
            <person name="Hori S."/>
            <person name="Arai W."/>
            <person name="Tsubouchi T."/>
            <person name="Morono Y."/>
            <person name="Uchiyama I."/>
            <person name="Ito T."/>
            <person name="Fujiyama A."/>
            <person name="Inagaki F."/>
            <person name="Takami H."/>
        </authorList>
    </citation>
    <scope>NUCLEOTIDE SEQUENCE</scope>
    <source>
        <strain evidence="1">Expedition CK06-06</strain>
    </source>
</reference>
<protein>
    <submittedName>
        <fullName evidence="1">Uncharacterized protein</fullName>
    </submittedName>
</protein>
<comment type="caution">
    <text evidence="1">The sequence shown here is derived from an EMBL/GenBank/DDBJ whole genome shotgun (WGS) entry which is preliminary data.</text>
</comment>
<organism evidence="1">
    <name type="scientific">marine sediment metagenome</name>
    <dbReference type="NCBI Taxonomy" id="412755"/>
    <lineage>
        <taxon>unclassified sequences</taxon>
        <taxon>metagenomes</taxon>
        <taxon>ecological metagenomes</taxon>
    </lineage>
</organism>
<evidence type="ECO:0000313" key="1">
    <source>
        <dbReference type="EMBL" id="GAG52530.1"/>
    </source>
</evidence>
<name>X0Y9N0_9ZZZZ</name>
<gene>
    <name evidence="1" type="ORF">S01H1_77730</name>
</gene>
<proteinExistence type="predicted"/>
<dbReference type="EMBL" id="BARS01052263">
    <property type="protein sequence ID" value="GAG52530.1"/>
    <property type="molecule type" value="Genomic_DNA"/>
</dbReference>
<sequence>VIMAYHKSRPDLALNFGVSFMKVFIVLRPNTSL</sequence>